<dbReference type="Proteomes" id="UP000814033">
    <property type="component" value="Unassembled WGS sequence"/>
</dbReference>
<organism evidence="1 2">
    <name type="scientific">Auriscalpium vulgare</name>
    <dbReference type="NCBI Taxonomy" id="40419"/>
    <lineage>
        <taxon>Eukaryota</taxon>
        <taxon>Fungi</taxon>
        <taxon>Dikarya</taxon>
        <taxon>Basidiomycota</taxon>
        <taxon>Agaricomycotina</taxon>
        <taxon>Agaricomycetes</taxon>
        <taxon>Russulales</taxon>
        <taxon>Auriscalpiaceae</taxon>
        <taxon>Auriscalpium</taxon>
    </lineage>
</organism>
<reference evidence="1" key="2">
    <citation type="journal article" date="2022" name="New Phytol.">
        <title>Evolutionary transition to the ectomycorrhizal habit in the genomes of a hyperdiverse lineage of mushroom-forming fungi.</title>
        <authorList>
            <person name="Looney B."/>
            <person name="Miyauchi S."/>
            <person name="Morin E."/>
            <person name="Drula E."/>
            <person name="Courty P.E."/>
            <person name="Kohler A."/>
            <person name="Kuo A."/>
            <person name="LaButti K."/>
            <person name="Pangilinan J."/>
            <person name="Lipzen A."/>
            <person name="Riley R."/>
            <person name="Andreopoulos W."/>
            <person name="He G."/>
            <person name="Johnson J."/>
            <person name="Nolan M."/>
            <person name="Tritt A."/>
            <person name="Barry K.W."/>
            <person name="Grigoriev I.V."/>
            <person name="Nagy L.G."/>
            <person name="Hibbett D."/>
            <person name="Henrissat B."/>
            <person name="Matheny P.B."/>
            <person name="Labbe J."/>
            <person name="Martin F.M."/>
        </authorList>
    </citation>
    <scope>NUCLEOTIDE SEQUENCE</scope>
    <source>
        <strain evidence="1">FP105234-sp</strain>
    </source>
</reference>
<dbReference type="EMBL" id="MU276448">
    <property type="protein sequence ID" value="KAI0038636.1"/>
    <property type="molecule type" value="Genomic_DNA"/>
</dbReference>
<gene>
    <name evidence="1" type="ORF">FA95DRAFT_1193653</name>
</gene>
<keyword evidence="2" id="KW-1185">Reference proteome</keyword>
<evidence type="ECO:0000313" key="2">
    <source>
        <dbReference type="Proteomes" id="UP000814033"/>
    </source>
</evidence>
<comment type="caution">
    <text evidence="1">The sequence shown here is derived from an EMBL/GenBank/DDBJ whole genome shotgun (WGS) entry which is preliminary data.</text>
</comment>
<proteinExistence type="predicted"/>
<accession>A0ACB8R3D9</accession>
<sequence>MSLFYAVVKETAAIRCYLVCFASRSVADEWWRAVSPRTVEMKRITPQFYAYAGNDSLSSFMTPNPWLEPDPIRESIFHGMIVKRLDDQSKLPTLPILKFTDHISGNLFSIRLKADPTRSWFLDVDGVVKTKRDAHPNLFRVSVSNSNARNLVMIDSDTIVIVCAESSRTVRIVNGNRLGSGSGSQDRSTLTFGDFKKRFRLGAEGNGEREVTVTKDGSGDEWELV</sequence>
<reference evidence="1" key="1">
    <citation type="submission" date="2021-02" db="EMBL/GenBank/DDBJ databases">
        <authorList>
            <consortium name="DOE Joint Genome Institute"/>
            <person name="Ahrendt S."/>
            <person name="Looney B.P."/>
            <person name="Miyauchi S."/>
            <person name="Morin E."/>
            <person name="Drula E."/>
            <person name="Courty P.E."/>
            <person name="Chicoki N."/>
            <person name="Fauchery L."/>
            <person name="Kohler A."/>
            <person name="Kuo A."/>
            <person name="Labutti K."/>
            <person name="Pangilinan J."/>
            <person name="Lipzen A."/>
            <person name="Riley R."/>
            <person name="Andreopoulos W."/>
            <person name="He G."/>
            <person name="Johnson J."/>
            <person name="Barry K.W."/>
            <person name="Grigoriev I.V."/>
            <person name="Nagy L."/>
            <person name="Hibbett D."/>
            <person name="Henrissat B."/>
            <person name="Matheny P.B."/>
            <person name="Labbe J."/>
            <person name="Martin F."/>
        </authorList>
    </citation>
    <scope>NUCLEOTIDE SEQUENCE</scope>
    <source>
        <strain evidence="1">FP105234-sp</strain>
    </source>
</reference>
<protein>
    <submittedName>
        <fullName evidence="1">Uncharacterized protein</fullName>
    </submittedName>
</protein>
<evidence type="ECO:0000313" key="1">
    <source>
        <dbReference type="EMBL" id="KAI0038636.1"/>
    </source>
</evidence>
<name>A0ACB8R3D9_9AGAM</name>